<keyword evidence="1" id="KW-0812">Transmembrane</keyword>
<evidence type="ECO:0000313" key="3">
    <source>
        <dbReference type="EMBL" id="SEO91511.1"/>
    </source>
</evidence>
<name>A0A1H8TL07_9HYPH</name>
<accession>A0A1H8TL07</accession>
<reference evidence="4" key="2">
    <citation type="submission" date="2016-10" db="EMBL/GenBank/DDBJ databases">
        <authorList>
            <person name="Wibberg D."/>
        </authorList>
    </citation>
    <scope>NUCLEOTIDE SEQUENCE [LARGE SCALE GENOMIC DNA]</scope>
</reference>
<evidence type="ECO:0000313" key="2">
    <source>
        <dbReference type="EMBL" id="SEI15422.1"/>
    </source>
</evidence>
<keyword evidence="1" id="KW-1133">Transmembrane helix</keyword>
<dbReference type="EMBL" id="FNXB01000038">
    <property type="protein sequence ID" value="SEI15422.1"/>
    <property type="molecule type" value="Genomic_DNA"/>
</dbReference>
<proteinExistence type="predicted"/>
<evidence type="ECO:0000313" key="4">
    <source>
        <dbReference type="Proteomes" id="UP000183063"/>
    </source>
</evidence>
<dbReference type="AlphaFoldDB" id="A0A1H8TL07"/>
<sequence length="62" mass="5969">MAAARLAVGAGAPFVFAAAMENIGLSFALVANACLGAISIAAFVAVAMSARSQATGALVENA</sequence>
<keyword evidence="1" id="KW-0472">Membrane</keyword>
<evidence type="ECO:0000313" key="5">
    <source>
        <dbReference type="Proteomes" id="UP000198939"/>
    </source>
</evidence>
<keyword evidence="5" id="KW-1185">Reference proteome</keyword>
<gene>
    <name evidence="2" type="ORF">RTCCBAU85039_5258</name>
    <name evidence="3" type="ORF">SAMN05216228_102953</name>
</gene>
<dbReference type="Proteomes" id="UP000198939">
    <property type="component" value="Unassembled WGS sequence"/>
</dbReference>
<reference evidence="3 5" key="1">
    <citation type="submission" date="2016-10" db="EMBL/GenBank/DDBJ databases">
        <authorList>
            <person name="Varghese N."/>
            <person name="Submissions S."/>
        </authorList>
    </citation>
    <scope>NUCLEOTIDE SEQUENCE [LARGE SCALE GENOMIC DNA]</scope>
    <source>
        <strain evidence="3 5">CGMCC 1.7071</strain>
    </source>
</reference>
<feature type="transmembrane region" description="Helical" evidence="1">
    <location>
        <begin position="27"/>
        <end position="48"/>
    </location>
</feature>
<evidence type="ECO:0000256" key="1">
    <source>
        <dbReference type="SAM" id="Phobius"/>
    </source>
</evidence>
<reference evidence="2" key="3">
    <citation type="submission" date="2016-10" db="EMBL/GenBank/DDBJ databases">
        <authorList>
            <person name="de Groot N.N."/>
        </authorList>
    </citation>
    <scope>NUCLEOTIDE SEQUENCE [LARGE SCALE GENOMIC DNA]</scope>
    <source>
        <strain evidence="2">CCBAU85039</strain>
    </source>
</reference>
<dbReference type="STRING" id="501024.RTCCBAU85039_5258"/>
<dbReference type="Proteomes" id="UP000183063">
    <property type="component" value="Unassembled WGS sequence"/>
</dbReference>
<organism evidence="2 4">
    <name type="scientific">Rhizobium tibeticum</name>
    <dbReference type="NCBI Taxonomy" id="501024"/>
    <lineage>
        <taxon>Bacteria</taxon>
        <taxon>Pseudomonadati</taxon>
        <taxon>Pseudomonadota</taxon>
        <taxon>Alphaproteobacteria</taxon>
        <taxon>Hyphomicrobiales</taxon>
        <taxon>Rhizobiaceae</taxon>
        <taxon>Rhizobium/Agrobacterium group</taxon>
        <taxon>Rhizobium</taxon>
    </lineage>
</organism>
<dbReference type="EMBL" id="FOCV01000029">
    <property type="protein sequence ID" value="SEO91511.1"/>
    <property type="molecule type" value="Genomic_DNA"/>
</dbReference>
<protein>
    <submittedName>
        <fullName evidence="2">Uncharacterized protein</fullName>
    </submittedName>
</protein>